<feature type="region of interest" description="Disordered" evidence="1">
    <location>
        <begin position="1"/>
        <end position="43"/>
    </location>
</feature>
<comment type="caution">
    <text evidence="3">The sequence shown here is derived from an EMBL/GenBank/DDBJ whole genome shotgun (WGS) entry which is preliminary data.</text>
</comment>
<proteinExistence type="predicted"/>
<dbReference type="InterPro" id="IPR013783">
    <property type="entry name" value="Ig-like_fold"/>
</dbReference>
<sequence>MNALVSPSDGNPGSLPSYLCLPPEGSNGTPSVVRTATPPPTMPVVSESDFRKFDLPAPRAKVQPDGWTVTGYPTNMYTNARTTTVNLTILGFPVRVRARPVSFSWDFGDGHTLTTTNTGAKISPGDSPSISHVYTRSGKVRVVLTTHYTGQYSVAGGAWLPIAGQAAVTGAATPLDVYRYHRYRVGHTCQEDPNGPDCRR</sequence>
<dbReference type="AlphaFoldDB" id="A0A7Z0IHZ2"/>
<evidence type="ECO:0000313" key="3">
    <source>
        <dbReference type="EMBL" id="NYI67927.1"/>
    </source>
</evidence>
<dbReference type="RefSeq" id="WP_179428257.1">
    <property type="nucleotide sequence ID" value="NZ_JACBZP010000001.1"/>
</dbReference>
<dbReference type="Pfam" id="PF00801">
    <property type="entry name" value="PKD"/>
    <property type="match status" value="1"/>
</dbReference>
<feature type="domain" description="PKD" evidence="2">
    <location>
        <begin position="73"/>
        <end position="145"/>
    </location>
</feature>
<dbReference type="GO" id="GO:0005975">
    <property type="term" value="P:carbohydrate metabolic process"/>
    <property type="evidence" value="ECO:0007669"/>
    <property type="project" value="UniProtKB-ARBA"/>
</dbReference>
<dbReference type="CDD" id="cd00146">
    <property type="entry name" value="PKD"/>
    <property type="match status" value="1"/>
</dbReference>
<keyword evidence="4" id="KW-1185">Reference proteome</keyword>
<dbReference type="Proteomes" id="UP000539111">
    <property type="component" value="Unassembled WGS sequence"/>
</dbReference>
<dbReference type="InterPro" id="IPR035986">
    <property type="entry name" value="PKD_dom_sf"/>
</dbReference>
<dbReference type="EMBL" id="JACBZP010000001">
    <property type="protein sequence ID" value="NYI67927.1"/>
    <property type="molecule type" value="Genomic_DNA"/>
</dbReference>
<accession>A0A7Z0IHZ2</accession>
<evidence type="ECO:0000259" key="2">
    <source>
        <dbReference type="PROSITE" id="PS50093"/>
    </source>
</evidence>
<evidence type="ECO:0000256" key="1">
    <source>
        <dbReference type="SAM" id="MobiDB-lite"/>
    </source>
</evidence>
<gene>
    <name evidence="3" type="ORF">BJY26_002233</name>
</gene>
<dbReference type="InterPro" id="IPR000601">
    <property type="entry name" value="PKD_dom"/>
</dbReference>
<dbReference type="SUPFAM" id="SSF49299">
    <property type="entry name" value="PKD domain"/>
    <property type="match status" value="1"/>
</dbReference>
<protein>
    <recommendedName>
        <fullName evidence="2">PKD domain-containing protein</fullName>
    </recommendedName>
</protein>
<name>A0A7Z0IHZ2_9MICO</name>
<reference evidence="3 4" key="1">
    <citation type="submission" date="2020-07" db="EMBL/GenBank/DDBJ databases">
        <title>Sequencing the genomes of 1000 actinobacteria strains.</title>
        <authorList>
            <person name="Klenk H.-P."/>
        </authorList>
    </citation>
    <scope>NUCLEOTIDE SEQUENCE [LARGE SCALE GENOMIC DNA]</scope>
    <source>
        <strain evidence="3 4">DSM 26341</strain>
    </source>
</reference>
<dbReference type="PROSITE" id="PS50093">
    <property type="entry name" value="PKD"/>
    <property type="match status" value="1"/>
</dbReference>
<evidence type="ECO:0000313" key="4">
    <source>
        <dbReference type="Proteomes" id="UP000539111"/>
    </source>
</evidence>
<dbReference type="Gene3D" id="2.60.40.10">
    <property type="entry name" value="Immunoglobulins"/>
    <property type="match status" value="1"/>
</dbReference>
<organism evidence="3 4">
    <name type="scientific">Spelaeicoccus albus</name>
    <dbReference type="NCBI Taxonomy" id="1280376"/>
    <lineage>
        <taxon>Bacteria</taxon>
        <taxon>Bacillati</taxon>
        <taxon>Actinomycetota</taxon>
        <taxon>Actinomycetes</taxon>
        <taxon>Micrococcales</taxon>
        <taxon>Brevibacteriaceae</taxon>
        <taxon>Spelaeicoccus</taxon>
    </lineage>
</organism>